<sequence length="196" mass="21630">MAMPVHLPTLESSACSPLFVIGADINNPVFRCIQGLPEGALRRIILTASGGAFRDLPFEKLKEVKVVDALKHPKLEYGENDYSGLCHPFQQAEYDDIEIDSSVLAQLGWPDMRVFGPSDVVDFLQQHLKDFSGLDVSEIANLGYGAKLQSQELTQTTPDQPVDDEAVYYKVAGDCPKGCVSEPRVVMEKEEKISRS</sequence>
<comment type="similarity">
    <text evidence="4">Belongs to the DXR family.</text>
</comment>
<dbReference type="GO" id="GO:0051484">
    <property type="term" value="P:isopentenyl diphosphate biosynthetic process, methylerythritol 4-phosphate pathway involved in terpenoid biosynthetic process"/>
    <property type="evidence" value="ECO:0007669"/>
    <property type="project" value="TreeGrafter"/>
</dbReference>
<reference evidence="10 11" key="1">
    <citation type="submission" date="2024-01" db="EMBL/GenBank/DDBJ databases">
        <title>Genome assemblies of Stephania.</title>
        <authorList>
            <person name="Yang L."/>
        </authorList>
    </citation>
    <scope>NUCLEOTIDE SEQUENCE [LARGE SCALE GENOMIC DNA]</scope>
    <source>
        <strain evidence="10">YNDBR</strain>
        <tissue evidence="10">Leaf</tissue>
    </source>
</reference>
<evidence type="ECO:0000256" key="8">
    <source>
        <dbReference type="ARBA" id="ARBA00048543"/>
    </source>
</evidence>
<comment type="cofactor">
    <cofactor evidence="2">
        <name>Mg(2+)</name>
        <dbReference type="ChEBI" id="CHEBI:18420"/>
    </cofactor>
</comment>
<dbReference type="EC" id="1.1.1.267" evidence="5"/>
<comment type="caution">
    <text evidence="10">The sequence shown here is derived from an EMBL/GenBank/DDBJ whole genome shotgun (WGS) entry which is preliminary data.</text>
</comment>
<keyword evidence="11" id="KW-1185">Reference proteome</keyword>
<dbReference type="InterPro" id="IPR013644">
    <property type="entry name" value="DXP_reductoisomerase_C"/>
</dbReference>
<comment type="catalytic activity">
    <reaction evidence="8">
        <text>2-C-methyl-D-erythritol 4-phosphate + NADP(+) = 1-deoxy-D-xylulose 5-phosphate + NADPH + H(+)</text>
        <dbReference type="Rhea" id="RHEA:13717"/>
        <dbReference type="ChEBI" id="CHEBI:15378"/>
        <dbReference type="ChEBI" id="CHEBI:57783"/>
        <dbReference type="ChEBI" id="CHEBI:57792"/>
        <dbReference type="ChEBI" id="CHEBI:58262"/>
        <dbReference type="ChEBI" id="CHEBI:58349"/>
        <dbReference type="EC" id="1.1.1.267"/>
    </reaction>
    <physiologicalReaction direction="right-to-left" evidence="8">
        <dbReference type="Rhea" id="RHEA:13719"/>
    </physiologicalReaction>
</comment>
<dbReference type="PANTHER" id="PTHR30525:SF0">
    <property type="entry name" value="1-DEOXY-D-XYLULOSE 5-PHOSPHATE REDUCTOISOMERASE, CHLOROPLASTIC"/>
    <property type="match status" value="1"/>
</dbReference>
<evidence type="ECO:0000256" key="6">
    <source>
        <dbReference type="ARBA" id="ARBA00022723"/>
    </source>
</evidence>
<dbReference type="AlphaFoldDB" id="A0AAP0JLY2"/>
<comment type="cofactor">
    <cofactor evidence="1">
        <name>Mn(2+)</name>
        <dbReference type="ChEBI" id="CHEBI:29035"/>
    </cofactor>
</comment>
<dbReference type="GO" id="GO:0030145">
    <property type="term" value="F:manganese ion binding"/>
    <property type="evidence" value="ECO:0007669"/>
    <property type="project" value="TreeGrafter"/>
</dbReference>
<dbReference type="Proteomes" id="UP001420932">
    <property type="component" value="Unassembled WGS sequence"/>
</dbReference>
<evidence type="ECO:0000256" key="5">
    <source>
        <dbReference type="ARBA" id="ARBA00012366"/>
    </source>
</evidence>
<evidence type="ECO:0000256" key="3">
    <source>
        <dbReference type="ARBA" id="ARBA00005094"/>
    </source>
</evidence>
<dbReference type="GO" id="GO:0030604">
    <property type="term" value="F:1-deoxy-D-xylulose-5-phosphate reductoisomerase activity"/>
    <property type="evidence" value="ECO:0007669"/>
    <property type="project" value="UniProtKB-EC"/>
</dbReference>
<name>A0AAP0JLY2_9MAGN</name>
<keyword evidence="7" id="KW-0560">Oxidoreductase</keyword>
<dbReference type="EMBL" id="JBBNAF010000006">
    <property type="protein sequence ID" value="KAK9135345.1"/>
    <property type="molecule type" value="Genomic_DNA"/>
</dbReference>
<accession>A0AAP0JLY2</accession>
<evidence type="ECO:0000256" key="4">
    <source>
        <dbReference type="ARBA" id="ARBA00006825"/>
    </source>
</evidence>
<evidence type="ECO:0000259" key="9">
    <source>
        <dbReference type="Pfam" id="PF08436"/>
    </source>
</evidence>
<evidence type="ECO:0000313" key="11">
    <source>
        <dbReference type="Proteomes" id="UP001420932"/>
    </source>
</evidence>
<organism evidence="10 11">
    <name type="scientific">Stephania yunnanensis</name>
    <dbReference type="NCBI Taxonomy" id="152371"/>
    <lineage>
        <taxon>Eukaryota</taxon>
        <taxon>Viridiplantae</taxon>
        <taxon>Streptophyta</taxon>
        <taxon>Embryophyta</taxon>
        <taxon>Tracheophyta</taxon>
        <taxon>Spermatophyta</taxon>
        <taxon>Magnoliopsida</taxon>
        <taxon>Ranunculales</taxon>
        <taxon>Menispermaceae</taxon>
        <taxon>Menispermoideae</taxon>
        <taxon>Cissampelideae</taxon>
        <taxon>Stephania</taxon>
    </lineage>
</organism>
<proteinExistence type="inferred from homology"/>
<comment type="pathway">
    <text evidence="3">Isoprenoid biosynthesis; isopentenyl diphosphate biosynthesis via DXP pathway; isopentenyl diphosphate from 1-deoxy-D-xylulose 5-phosphate: step 1/6.</text>
</comment>
<dbReference type="InterPro" id="IPR003821">
    <property type="entry name" value="DXP_reductoisomerase"/>
</dbReference>
<keyword evidence="6" id="KW-0479">Metal-binding</keyword>
<dbReference type="GO" id="GO:0070402">
    <property type="term" value="F:NADPH binding"/>
    <property type="evidence" value="ECO:0007669"/>
    <property type="project" value="TreeGrafter"/>
</dbReference>
<dbReference type="SUPFAM" id="SSF55347">
    <property type="entry name" value="Glyceraldehyde-3-phosphate dehydrogenase-like, C-terminal domain"/>
    <property type="match status" value="1"/>
</dbReference>
<evidence type="ECO:0000256" key="1">
    <source>
        <dbReference type="ARBA" id="ARBA00001936"/>
    </source>
</evidence>
<protein>
    <recommendedName>
        <fullName evidence="5">1-deoxy-D-xylulose-5-phosphate reductoisomerase</fullName>
        <ecNumber evidence="5">1.1.1.267</ecNumber>
    </recommendedName>
</protein>
<gene>
    <name evidence="10" type="ORF">Syun_014675</name>
</gene>
<dbReference type="PANTHER" id="PTHR30525">
    <property type="entry name" value="1-DEOXY-D-XYLULOSE 5-PHOSPHATE REDUCTOISOMERASE"/>
    <property type="match status" value="1"/>
</dbReference>
<feature type="domain" description="1-deoxy-D-xylulose 5-phosphate reductoisomerase C-terminal" evidence="9">
    <location>
        <begin position="28"/>
        <end position="79"/>
    </location>
</feature>
<evidence type="ECO:0000313" key="10">
    <source>
        <dbReference type="EMBL" id="KAK9135345.1"/>
    </source>
</evidence>
<evidence type="ECO:0000256" key="2">
    <source>
        <dbReference type="ARBA" id="ARBA00001946"/>
    </source>
</evidence>
<evidence type="ECO:0000256" key="7">
    <source>
        <dbReference type="ARBA" id="ARBA00023002"/>
    </source>
</evidence>
<dbReference type="Pfam" id="PF08436">
    <property type="entry name" value="DXP_redisom_C"/>
    <property type="match status" value="1"/>
</dbReference>